<sequence length="156" mass="18005">MKEGKKEISKYSHIKRLFGIYFGILIIFIILRPFLIPKSFGKFGHYRADSIADNINLPTKYADIKECESCHEEEYKKVISYSHKSLNCQVCHGALSAHIESPDENKPLKEMNRNSCGICHFEIESRPSSFPQVNEKEHNPDEECIECHIPHNPSIK</sequence>
<dbReference type="EMBL" id="DTDP01000104">
    <property type="protein sequence ID" value="HGK53863.1"/>
    <property type="molecule type" value="Genomic_DNA"/>
</dbReference>
<evidence type="ECO:0008006" key="3">
    <source>
        <dbReference type="Google" id="ProtNLM"/>
    </source>
</evidence>
<gene>
    <name evidence="2" type="ORF">ENU72_02425</name>
</gene>
<keyword evidence="1" id="KW-0472">Membrane</keyword>
<dbReference type="AlphaFoldDB" id="A0A7V4E260"/>
<protein>
    <recommendedName>
        <fullName evidence="3">Cytochrome c7-like domain-containing protein</fullName>
    </recommendedName>
</protein>
<dbReference type="SUPFAM" id="SSF48695">
    <property type="entry name" value="Multiheme cytochromes"/>
    <property type="match status" value="1"/>
</dbReference>
<organism evidence="2">
    <name type="scientific">candidate division WOR-3 bacterium</name>
    <dbReference type="NCBI Taxonomy" id="2052148"/>
    <lineage>
        <taxon>Bacteria</taxon>
        <taxon>Bacteria division WOR-3</taxon>
    </lineage>
</organism>
<accession>A0A7V4E260</accession>
<keyword evidence="1" id="KW-0812">Transmembrane</keyword>
<keyword evidence="1" id="KW-1133">Transmembrane helix</keyword>
<comment type="caution">
    <text evidence="2">The sequence shown here is derived from an EMBL/GenBank/DDBJ whole genome shotgun (WGS) entry which is preliminary data.</text>
</comment>
<proteinExistence type="predicted"/>
<feature type="transmembrane region" description="Helical" evidence="1">
    <location>
        <begin position="16"/>
        <end position="35"/>
    </location>
</feature>
<reference evidence="2" key="1">
    <citation type="journal article" date="2020" name="mSystems">
        <title>Genome- and Community-Level Interaction Insights into Carbon Utilization and Element Cycling Functions of Hydrothermarchaeota in Hydrothermal Sediment.</title>
        <authorList>
            <person name="Zhou Z."/>
            <person name="Liu Y."/>
            <person name="Xu W."/>
            <person name="Pan J."/>
            <person name="Luo Z.H."/>
            <person name="Li M."/>
        </authorList>
    </citation>
    <scope>NUCLEOTIDE SEQUENCE [LARGE SCALE GENOMIC DNA]</scope>
    <source>
        <strain evidence="2">SpSt-695</strain>
    </source>
</reference>
<dbReference type="Gene3D" id="1.10.287.3080">
    <property type="match status" value="1"/>
</dbReference>
<dbReference type="InterPro" id="IPR036280">
    <property type="entry name" value="Multihaem_cyt_sf"/>
</dbReference>
<name>A0A7V4E260_UNCW3</name>
<evidence type="ECO:0000313" key="2">
    <source>
        <dbReference type="EMBL" id="HGK53863.1"/>
    </source>
</evidence>
<evidence type="ECO:0000256" key="1">
    <source>
        <dbReference type="SAM" id="Phobius"/>
    </source>
</evidence>